<evidence type="ECO:0000313" key="2">
    <source>
        <dbReference type="Proteomes" id="UP000245702"/>
    </source>
</evidence>
<evidence type="ECO:0008006" key="3">
    <source>
        <dbReference type="Google" id="ProtNLM"/>
    </source>
</evidence>
<dbReference type="Proteomes" id="UP000245702">
    <property type="component" value="Unassembled WGS sequence"/>
</dbReference>
<accession>A0ABP2C5P4</accession>
<organism evidence="1 2">
    <name type="scientific">Sporomusa sphaeroides DSM 2875</name>
    <dbReference type="NCBI Taxonomy" id="1337886"/>
    <lineage>
        <taxon>Bacteria</taxon>
        <taxon>Bacillati</taxon>
        <taxon>Bacillota</taxon>
        <taxon>Negativicutes</taxon>
        <taxon>Selenomonadales</taxon>
        <taxon>Sporomusaceae</taxon>
        <taxon>Sporomusa</taxon>
    </lineage>
</organism>
<evidence type="ECO:0000313" key="1">
    <source>
        <dbReference type="EMBL" id="CVK18866.1"/>
    </source>
</evidence>
<sequence length="225" mass="25874">MSAIYLPSCKFTAHSPEASKRIKNYLSENYDIQIGGCCRPFHKQLTSDDTVIYICNTCSAFCLEDSAAEKIISVWELLAEDTHFSFPDYNHRKMALQDCWRSYDNAAQQKAVRRILQRMNINIEELDENYNKTRFCGVSLYEPLPKQNGEFAPNRFIENAEGLFIPHTEEKQAALMKKHCDKINSHEVVCYCTACIKGINLGEKNGIHLLDLMFGLDLKQLRSFN</sequence>
<dbReference type="EMBL" id="FCOW01000006">
    <property type="protein sequence ID" value="CVK18866.1"/>
    <property type="molecule type" value="Genomic_DNA"/>
</dbReference>
<reference evidence="1 2" key="1">
    <citation type="submission" date="2016-01" db="EMBL/GenBank/DDBJ databases">
        <authorList>
            <person name="Brown R."/>
        </authorList>
    </citation>
    <scope>NUCLEOTIDE SEQUENCE [LARGE SCALE GENOMIC DNA]</scope>
    <source>
        <strain evidence="1">Sporomusa sphaeroides DSM 2875</strain>
    </source>
</reference>
<keyword evidence="2" id="KW-1185">Reference proteome</keyword>
<name>A0ABP2C5P4_9FIRM</name>
<protein>
    <recommendedName>
        <fullName evidence="3">Cysteine-rich domain-containing protein</fullName>
    </recommendedName>
</protein>
<comment type="caution">
    <text evidence="1">The sequence shown here is derived from an EMBL/GenBank/DDBJ whole genome shotgun (WGS) entry which is preliminary data.</text>
</comment>
<gene>
    <name evidence="1" type="ORF">SSPH_01510</name>
</gene>
<dbReference type="RefSeq" id="WP_075756925.1">
    <property type="nucleotide sequence ID" value="NZ_CP146991.1"/>
</dbReference>
<proteinExistence type="predicted"/>